<evidence type="ECO:0000313" key="1">
    <source>
        <dbReference type="EMBL" id="MBP1938141.1"/>
    </source>
</evidence>
<name>A0ABS4H6N1_9BACL</name>
<comment type="caution">
    <text evidence="1">The sequence shown here is derived from an EMBL/GenBank/DDBJ whole genome shotgun (WGS) entry which is preliminary data.</text>
</comment>
<dbReference type="RefSeq" id="WP_209852086.1">
    <property type="nucleotide sequence ID" value="NZ_CBCRVE010000004.1"/>
</dbReference>
<protein>
    <submittedName>
        <fullName evidence="1">Uncharacterized protein</fullName>
    </submittedName>
</protein>
<proteinExistence type="predicted"/>
<keyword evidence="2" id="KW-1185">Reference proteome</keyword>
<gene>
    <name evidence="1" type="ORF">J2Z20_003060</name>
</gene>
<reference evidence="1 2" key="1">
    <citation type="submission" date="2021-03" db="EMBL/GenBank/DDBJ databases">
        <title>Genomic Encyclopedia of Type Strains, Phase IV (KMG-IV): sequencing the most valuable type-strain genomes for metagenomic binning, comparative biology and taxonomic classification.</title>
        <authorList>
            <person name="Goeker M."/>
        </authorList>
    </citation>
    <scope>NUCLEOTIDE SEQUENCE [LARGE SCALE GENOMIC DNA]</scope>
    <source>
        <strain evidence="1 2">DSM 23491</strain>
    </source>
</reference>
<dbReference type="EMBL" id="JAGGKP010000011">
    <property type="protein sequence ID" value="MBP1938141.1"/>
    <property type="molecule type" value="Genomic_DNA"/>
</dbReference>
<accession>A0ABS4H6N1</accession>
<sequence length="79" mass="8696">MNANNAQNYRSDRRISVGMTVDNVRELPKASAQLKRFLTEIDVDHGPFDLNIVVSVGGYDFPTIEIVAADVVATEEEGD</sequence>
<evidence type="ECO:0000313" key="2">
    <source>
        <dbReference type="Proteomes" id="UP001519273"/>
    </source>
</evidence>
<dbReference type="Proteomes" id="UP001519273">
    <property type="component" value="Unassembled WGS sequence"/>
</dbReference>
<organism evidence="1 2">
    <name type="scientific">Paenibacillus sediminis</name>
    <dbReference type="NCBI Taxonomy" id="664909"/>
    <lineage>
        <taxon>Bacteria</taxon>
        <taxon>Bacillati</taxon>
        <taxon>Bacillota</taxon>
        <taxon>Bacilli</taxon>
        <taxon>Bacillales</taxon>
        <taxon>Paenibacillaceae</taxon>
        <taxon>Paenibacillus</taxon>
    </lineage>
</organism>